<evidence type="ECO:0000313" key="2">
    <source>
        <dbReference type="EMBL" id="PKS13224.1"/>
    </source>
</evidence>
<proteinExistence type="predicted"/>
<feature type="compositionally biased region" description="Basic and acidic residues" evidence="1">
    <location>
        <begin position="60"/>
        <end position="70"/>
    </location>
</feature>
<organism evidence="2 3">
    <name type="scientific">Lomentospora prolificans</name>
    <dbReference type="NCBI Taxonomy" id="41688"/>
    <lineage>
        <taxon>Eukaryota</taxon>
        <taxon>Fungi</taxon>
        <taxon>Dikarya</taxon>
        <taxon>Ascomycota</taxon>
        <taxon>Pezizomycotina</taxon>
        <taxon>Sordariomycetes</taxon>
        <taxon>Hypocreomycetidae</taxon>
        <taxon>Microascales</taxon>
        <taxon>Microascaceae</taxon>
        <taxon>Lomentospora</taxon>
    </lineage>
</organism>
<dbReference type="VEuPathDB" id="FungiDB:jhhlp_000570"/>
<dbReference type="InParanoid" id="A0A2N3NLB5"/>
<dbReference type="AlphaFoldDB" id="A0A2N3NLB5"/>
<keyword evidence="3" id="KW-1185">Reference proteome</keyword>
<comment type="caution">
    <text evidence="2">The sequence shown here is derived from an EMBL/GenBank/DDBJ whole genome shotgun (WGS) entry which is preliminary data.</text>
</comment>
<reference evidence="2 3" key="1">
    <citation type="journal article" date="2017" name="G3 (Bethesda)">
        <title>First Draft Genome Sequence of the Pathogenic Fungus Lomentospora prolificans (Formerly Scedosporium prolificans).</title>
        <authorList>
            <person name="Luo R."/>
            <person name="Zimin A."/>
            <person name="Workman R."/>
            <person name="Fan Y."/>
            <person name="Pertea G."/>
            <person name="Grossman N."/>
            <person name="Wear M.P."/>
            <person name="Jia B."/>
            <person name="Miller H."/>
            <person name="Casadevall A."/>
            <person name="Timp W."/>
            <person name="Zhang S.X."/>
            <person name="Salzberg S.L."/>
        </authorList>
    </citation>
    <scope>NUCLEOTIDE SEQUENCE [LARGE SCALE GENOMIC DNA]</scope>
    <source>
        <strain evidence="2 3">JHH-5317</strain>
    </source>
</reference>
<evidence type="ECO:0000256" key="1">
    <source>
        <dbReference type="SAM" id="MobiDB-lite"/>
    </source>
</evidence>
<feature type="region of interest" description="Disordered" evidence="1">
    <location>
        <begin position="128"/>
        <end position="173"/>
    </location>
</feature>
<protein>
    <submittedName>
        <fullName evidence="2">Uncharacterized protein</fullName>
    </submittedName>
</protein>
<dbReference type="Proteomes" id="UP000233524">
    <property type="component" value="Unassembled WGS sequence"/>
</dbReference>
<feature type="region of interest" description="Disordered" evidence="1">
    <location>
        <begin position="286"/>
        <end position="360"/>
    </location>
</feature>
<feature type="compositionally biased region" description="Polar residues" evidence="1">
    <location>
        <begin position="146"/>
        <end position="162"/>
    </location>
</feature>
<feature type="compositionally biased region" description="Polar residues" evidence="1">
    <location>
        <begin position="213"/>
        <end position="232"/>
    </location>
</feature>
<evidence type="ECO:0000313" key="3">
    <source>
        <dbReference type="Proteomes" id="UP000233524"/>
    </source>
</evidence>
<name>A0A2N3NLB5_9PEZI</name>
<gene>
    <name evidence="2" type="ORF">jhhlp_000570</name>
</gene>
<feature type="compositionally biased region" description="Polar residues" evidence="1">
    <location>
        <begin position="72"/>
        <end position="83"/>
    </location>
</feature>
<dbReference type="EMBL" id="NLAX01000002">
    <property type="protein sequence ID" value="PKS13224.1"/>
    <property type="molecule type" value="Genomic_DNA"/>
</dbReference>
<feature type="compositionally biased region" description="Polar residues" evidence="1">
    <location>
        <begin position="1"/>
        <end position="14"/>
    </location>
</feature>
<feature type="compositionally biased region" description="Polar residues" evidence="1">
    <location>
        <begin position="23"/>
        <end position="41"/>
    </location>
</feature>
<sequence>MSSCSQSIDISTPRTPAPDRPISSLSNNSVASVGSLDQENNSPDDDHPEPFILSGTNTPAREETSYDATHHGYTTSGHKTGYSVSNDAGYAPGIPGLRAKKCPTVAVTPPAPLQASGDTLDGYFPFHEDPSSRVRPLPSLKGKQPKPQTIPSTPALMSQSDAAEQPPTDDALVTSYVPSGIHGSSLPMGKYYPTNYEKRTRRQKGLTVPIGSPISTRSAPHVPTFSSTSGSQKPRDDGDAKRKLQQYQRDMIAQATLAARKVLGNNNGTPLKLPGFPVPGLPISAPATAKPQSPRLRPLGSPGPVTPMELEAADGSYLDKGKGSGMGEKSGRDVDCSRVMVSEERLRSGTRSPSIATPAY</sequence>
<feature type="region of interest" description="Disordered" evidence="1">
    <location>
        <begin position="1"/>
        <end position="83"/>
    </location>
</feature>
<feature type="region of interest" description="Disordered" evidence="1">
    <location>
        <begin position="208"/>
        <end position="245"/>
    </location>
</feature>
<dbReference type="OrthoDB" id="5403157at2759"/>
<feature type="compositionally biased region" description="Basic and acidic residues" evidence="1">
    <location>
        <begin position="329"/>
        <end position="347"/>
    </location>
</feature>
<accession>A0A2N3NLB5</accession>
<feature type="compositionally biased region" description="Basic and acidic residues" evidence="1">
    <location>
        <begin position="233"/>
        <end position="242"/>
    </location>
</feature>
<feature type="compositionally biased region" description="Polar residues" evidence="1">
    <location>
        <begin position="349"/>
        <end position="360"/>
    </location>
</feature>